<evidence type="ECO:0000256" key="1">
    <source>
        <dbReference type="SAM" id="Phobius"/>
    </source>
</evidence>
<keyword evidence="1" id="KW-0472">Membrane</keyword>
<keyword evidence="1" id="KW-1133">Transmembrane helix</keyword>
<name>A0A1Q9DT56_SYMMI</name>
<proteinExistence type="predicted"/>
<dbReference type="AlphaFoldDB" id="A0A1Q9DT56"/>
<evidence type="ECO:0000313" key="2">
    <source>
        <dbReference type="EMBL" id="OLP98352.1"/>
    </source>
</evidence>
<organism evidence="2 3">
    <name type="scientific">Symbiodinium microadriaticum</name>
    <name type="common">Dinoflagellate</name>
    <name type="synonym">Zooxanthella microadriatica</name>
    <dbReference type="NCBI Taxonomy" id="2951"/>
    <lineage>
        <taxon>Eukaryota</taxon>
        <taxon>Sar</taxon>
        <taxon>Alveolata</taxon>
        <taxon>Dinophyceae</taxon>
        <taxon>Suessiales</taxon>
        <taxon>Symbiodiniaceae</taxon>
        <taxon>Symbiodinium</taxon>
    </lineage>
</organism>
<dbReference type="PANTHER" id="PTHR33050:SF7">
    <property type="entry name" value="RIBONUCLEASE H"/>
    <property type="match status" value="1"/>
</dbReference>
<gene>
    <name evidence="2" type="ORF">AK812_SmicGene19169</name>
</gene>
<dbReference type="Proteomes" id="UP000186817">
    <property type="component" value="Unassembled WGS sequence"/>
</dbReference>
<sequence>MLGKVTTEVQQRWLQDSRQFAPWHYQRDAMLADDQGKLVVLTPSAKEQLHHMPKNFTAATAQGELEPRTRHRLLGNGWHWGVARRFLLASLPPTSTIQWVAALWGPAGPPMGPAPAKPTMAALQELDEEAHWQASWALEHPLAKPPPLEPAWELLLELRRRWRHDLVRIRREVLAEVHLLIDDLEEDSRTWMAARPSWIRATYSTPDKPAPTRVLAFLELLRRLGYPDLTALTEDMTDGFQMLGEIRPGPGWRRREDGKYQNPILVADLVASNADYVRRKVHTAKVGEHSEKLLLELIAEKRLGRVIGPTRPPDWLHNVRETTVADHQDVDTINEPPPGDAFLAASFPVCQTDENGELKMRRAEDWRRSGHNSTVTVADVPTHHFVASFVDLARRMAQDRRRLNAYRQWPVRRPAHCGTFLATKHGVTFWFHLAMNFGATASVWNFNRAADALQQLLRGLLLTPTGHYVDDFNGVEDLFAALGFLTKKSKAQPPADEHVVQGVTFHIDETGVTLSPTPRRVEKILAQLRRALHDDSLTPDDASRLAGRVAFLTQAVFGAVARAATKAINARAADTAAWSNDALSPGLAAALKTLVDILPTTRPRFVPFDAAQLDMAVLYADAFFTDGERRHKAGHVPDGMNPSPHQHAANGWGYVLRIGDRVFYDHGMMPPWFVKLFVFAQIIAFAAFAKLMPPTIVAFIDNTAGQAALTKGYGKDAAVNGMISAFWTLAARRGWFVEFERMPSKANVADAVSRDDFTRARREGWTRVNSRDAEVMAILAKAVGDIEFANTTAAEELILTAGSTELD</sequence>
<dbReference type="PANTHER" id="PTHR33050">
    <property type="entry name" value="REVERSE TRANSCRIPTASE DOMAIN-CONTAINING PROTEIN"/>
    <property type="match status" value="1"/>
</dbReference>
<evidence type="ECO:0000313" key="3">
    <source>
        <dbReference type="Proteomes" id="UP000186817"/>
    </source>
</evidence>
<dbReference type="OrthoDB" id="428819at2759"/>
<feature type="transmembrane region" description="Helical" evidence="1">
    <location>
        <begin position="672"/>
        <end position="689"/>
    </location>
</feature>
<keyword evidence="1" id="KW-0812">Transmembrane</keyword>
<dbReference type="InterPro" id="IPR052055">
    <property type="entry name" value="Hepadnavirus_pol/RT"/>
</dbReference>
<protein>
    <submittedName>
        <fullName evidence="2">Uncharacterized protein</fullName>
    </submittedName>
</protein>
<dbReference type="OMA" id="RNINYLV"/>
<accession>A0A1Q9DT56</accession>
<comment type="caution">
    <text evidence="2">The sequence shown here is derived from an EMBL/GenBank/DDBJ whole genome shotgun (WGS) entry which is preliminary data.</text>
</comment>
<reference evidence="2 3" key="1">
    <citation type="submission" date="2016-02" db="EMBL/GenBank/DDBJ databases">
        <title>Genome analysis of coral dinoflagellate symbionts highlights evolutionary adaptations to a symbiotic lifestyle.</title>
        <authorList>
            <person name="Aranda M."/>
            <person name="Li Y."/>
            <person name="Liew Y.J."/>
            <person name="Baumgarten S."/>
            <person name="Simakov O."/>
            <person name="Wilson M."/>
            <person name="Piel J."/>
            <person name="Ashoor H."/>
            <person name="Bougouffa S."/>
            <person name="Bajic V.B."/>
            <person name="Ryu T."/>
            <person name="Ravasi T."/>
            <person name="Bayer T."/>
            <person name="Micklem G."/>
            <person name="Kim H."/>
            <person name="Bhak J."/>
            <person name="Lajeunesse T.C."/>
            <person name="Voolstra C.R."/>
        </authorList>
    </citation>
    <scope>NUCLEOTIDE SEQUENCE [LARGE SCALE GENOMIC DNA]</scope>
    <source>
        <strain evidence="2 3">CCMP2467</strain>
    </source>
</reference>
<keyword evidence="3" id="KW-1185">Reference proteome</keyword>
<dbReference type="EMBL" id="LSRX01000399">
    <property type="protein sequence ID" value="OLP98352.1"/>
    <property type="molecule type" value="Genomic_DNA"/>
</dbReference>